<sequence>MQGLSRLTSPGVLARIKMENKTPGRHWGRELFCTVEDSGFCTVKESVIVLTKVPRGTRDILPGDIETWQFFEEKVRELCRLFGYSEIRTPIFEHTELFLRGVGEVTDIVAKEMYTFTDRGDRSLTLRPEGTASVARAYAEHKLYGDAQPIKVYYIGPMFRYDRPQAGRYRQFHQFGVEVFGTSEPTLDAEVMALSLVFFRSLGLTEFTLEINSVGCPQCRRAYRDKLQEELKEKVDGLCPDCADRYDKNPLRILDCKNNKCQDITGDAPLMLGSLCGECDEHFTAVQEAMDALGEQYVVNPRLVRGLDYYTKTAFEIVSPVLGAQSSIGGGGRYDQLLSTIGGPDVPGIGFAIGIERVLLALEAAGTLPEAGGVLDVYVATAGAVPAPVALRLAMDLRGAGLAAEKDYLGRSLKAQMKYADKKQAKFLVILGDEEMQRGQATVRDMKDGSQQDVALADLVGYLAGQVKEAK</sequence>
<dbReference type="CDD" id="cd00773">
    <property type="entry name" value="HisRS-like_core"/>
    <property type="match status" value="1"/>
</dbReference>
<dbReference type="Gene3D" id="3.40.50.800">
    <property type="entry name" value="Anticodon-binding domain"/>
    <property type="match status" value="1"/>
</dbReference>
<dbReference type="AlphaFoldDB" id="C0GFV4"/>
<evidence type="ECO:0000256" key="11">
    <source>
        <dbReference type="HAMAP-Rule" id="MF_00127"/>
    </source>
</evidence>
<dbReference type="GO" id="GO:0005524">
    <property type="term" value="F:ATP binding"/>
    <property type="evidence" value="ECO:0007669"/>
    <property type="project" value="UniProtKB-UniRule"/>
</dbReference>
<evidence type="ECO:0000256" key="2">
    <source>
        <dbReference type="ARBA" id="ARBA00008226"/>
    </source>
</evidence>
<comment type="caution">
    <text evidence="14">The sequence shown here is derived from an EMBL/GenBank/DDBJ whole genome shotgun (WGS) entry which is preliminary data.</text>
</comment>
<dbReference type="InterPro" id="IPR004154">
    <property type="entry name" value="Anticodon-bd"/>
</dbReference>
<dbReference type="STRING" id="555088.DealDRAFT_1363"/>
<evidence type="ECO:0000256" key="9">
    <source>
        <dbReference type="ARBA" id="ARBA00023146"/>
    </source>
</evidence>
<dbReference type="GO" id="GO:0016740">
    <property type="term" value="F:transferase activity"/>
    <property type="evidence" value="ECO:0007669"/>
    <property type="project" value="UniProtKB-ARBA"/>
</dbReference>
<name>C0GFV4_DETAL</name>
<evidence type="ECO:0000256" key="12">
    <source>
        <dbReference type="PIRSR" id="PIRSR001549-1"/>
    </source>
</evidence>
<feature type="binding site" evidence="12">
    <location>
        <begin position="309"/>
        <end position="310"/>
    </location>
    <ligand>
        <name>L-histidine</name>
        <dbReference type="ChEBI" id="CHEBI:57595"/>
    </ligand>
</feature>
<reference evidence="14 15" key="1">
    <citation type="submission" date="2009-02" db="EMBL/GenBank/DDBJ databases">
        <title>Sequencing of the draft genome and assembly of Dethiobacter alkaliphilus AHT 1.</title>
        <authorList>
            <consortium name="US DOE Joint Genome Institute (JGI-PGF)"/>
            <person name="Lucas S."/>
            <person name="Copeland A."/>
            <person name="Lapidus A."/>
            <person name="Glavina del Rio T."/>
            <person name="Dalin E."/>
            <person name="Tice H."/>
            <person name="Bruce D."/>
            <person name="Goodwin L."/>
            <person name="Pitluck S."/>
            <person name="Larimer F."/>
            <person name="Land M.L."/>
            <person name="Hauser L."/>
            <person name="Muyzer G."/>
        </authorList>
    </citation>
    <scope>NUCLEOTIDE SEQUENCE [LARGE SCALE GENOMIC DNA]</scope>
    <source>
        <strain evidence="14 15">AHT 1</strain>
    </source>
</reference>
<keyword evidence="8 11" id="KW-0648">Protein biosynthesis</keyword>
<keyword evidence="15" id="KW-1185">Reference proteome</keyword>
<proteinExistence type="inferred from homology"/>
<dbReference type="GO" id="GO:0004821">
    <property type="term" value="F:histidine-tRNA ligase activity"/>
    <property type="evidence" value="ECO:0007669"/>
    <property type="project" value="UniProtKB-UniRule"/>
</dbReference>
<organism evidence="14 15">
    <name type="scientific">Dethiobacter alkaliphilus AHT 1</name>
    <dbReference type="NCBI Taxonomy" id="555088"/>
    <lineage>
        <taxon>Bacteria</taxon>
        <taxon>Bacillati</taxon>
        <taxon>Bacillota</taxon>
        <taxon>Dethiobacteria</taxon>
        <taxon>Dethiobacterales</taxon>
        <taxon>Dethiobacteraceae</taxon>
        <taxon>Dethiobacter</taxon>
    </lineage>
</organism>
<dbReference type="InterPro" id="IPR004516">
    <property type="entry name" value="HisRS/HisZ"/>
</dbReference>
<evidence type="ECO:0000313" key="15">
    <source>
        <dbReference type="Proteomes" id="UP000006443"/>
    </source>
</evidence>
<gene>
    <name evidence="11" type="primary">hisS</name>
    <name evidence="14" type="ORF">DealDRAFT_1363</name>
</gene>
<comment type="similarity">
    <text evidence="2 11">Belongs to the class-II aminoacyl-tRNA synthetase family.</text>
</comment>
<dbReference type="PANTHER" id="PTHR43707">
    <property type="entry name" value="HISTIDYL-TRNA SYNTHETASE"/>
    <property type="match status" value="1"/>
</dbReference>
<feature type="binding site" evidence="12">
    <location>
        <position position="174"/>
    </location>
    <ligand>
        <name>L-histidine</name>
        <dbReference type="ChEBI" id="CHEBI:57595"/>
    </ligand>
</feature>
<dbReference type="PROSITE" id="PS50862">
    <property type="entry name" value="AA_TRNA_LIGASE_II"/>
    <property type="match status" value="1"/>
</dbReference>
<dbReference type="InterPro" id="IPR036621">
    <property type="entry name" value="Anticodon-bd_dom_sf"/>
</dbReference>
<feature type="binding site" evidence="12">
    <location>
        <position position="178"/>
    </location>
    <ligand>
        <name>L-histidine</name>
        <dbReference type="ChEBI" id="CHEBI:57595"/>
    </ligand>
</feature>
<dbReference type="EMBL" id="ACJM01000006">
    <property type="protein sequence ID" value="EEG77643.1"/>
    <property type="molecule type" value="Genomic_DNA"/>
</dbReference>
<feature type="binding site" evidence="12">
    <location>
        <position position="160"/>
    </location>
    <ligand>
        <name>L-histidine</name>
        <dbReference type="ChEBI" id="CHEBI:57595"/>
    </ligand>
</feature>
<feature type="binding site" evidence="12">
    <location>
        <begin position="129"/>
        <end position="131"/>
    </location>
    <ligand>
        <name>L-histidine</name>
        <dbReference type="ChEBI" id="CHEBI:57595"/>
    </ligand>
</feature>
<evidence type="ECO:0000256" key="6">
    <source>
        <dbReference type="ARBA" id="ARBA00022741"/>
    </source>
</evidence>
<dbReference type="FunFam" id="3.30.930.10:FF:000005">
    <property type="entry name" value="Histidine--tRNA ligase"/>
    <property type="match status" value="1"/>
</dbReference>
<comment type="subunit">
    <text evidence="3 11">Homodimer.</text>
</comment>
<dbReference type="CDD" id="cd00859">
    <property type="entry name" value="HisRS_anticodon"/>
    <property type="match status" value="1"/>
</dbReference>
<protein>
    <recommendedName>
        <fullName evidence="11">Histidine--tRNA ligase</fullName>
        <ecNumber evidence="11">6.1.1.21</ecNumber>
    </recommendedName>
    <alternativeName>
        <fullName evidence="11">Histidyl-tRNA synthetase</fullName>
        <shortName evidence="11">HisRS</shortName>
    </alternativeName>
</protein>
<dbReference type="NCBIfam" id="TIGR00442">
    <property type="entry name" value="hisS"/>
    <property type="match status" value="1"/>
</dbReference>
<dbReference type="Gene3D" id="3.30.930.10">
    <property type="entry name" value="Bira Bifunctional Protein, Domain 2"/>
    <property type="match status" value="1"/>
</dbReference>
<dbReference type="eggNOG" id="COG0124">
    <property type="taxonomic scope" value="Bacteria"/>
</dbReference>
<evidence type="ECO:0000259" key="13">
    <source>
        <dbReference type="PROSITE" id="PS50862"/>
    </source>
</evidence>
<evidence type="ECO:0000256" key="4">
    <source>
        <dbReference type="ARBA" id="ARBA00022490"/>
    </source>
</evidence>
<keyword evidence="7 11" id="KW-0067">ATP-binding</keyword>
<dbReference type="PIRSF" id="PIRSF001549">
    <property type="entry name" value="His-tRNA_synth"/>
    <property type="match status" value="1"/>
</dbReference>
<keyword evidence="9 11" id="KW-0030">Aminoacyl-tRNA synthetase</keyword>
<feature type="domain" description="Aminoacyl-transfer RNA synthetases class-II family profile" evidence="13">
    <location>
        <begin position="69"/>
        <end position="386"/>
    </location>
</feature>
<dbReference type="InterPro" id="IPR015807">
    <property type="entry name" value="His-tRNA-ligase"/>
</dbReference>
<dbReference type="InterPro" id="IPR041715">
    <property type="entry name" value="HisRS-like_core"/>
</dbReference>
<keyword evidence="5 11" id="KW-0436">Ligase</keyword>
<evidence type="ECO:0000313" key="14">
    <source>
        <dbReference type="EMBL" id="EEG77643.1"/>
    </source>
</evidence>
<dbReference type="Pfam" id="PF13393">
    <property type="entry name" value="tRNA-synt_His"/>
    <property type="match status" value="1"/>
</dbReference>
<evidence type="ECO:0000256" key="8">
    <source>
        <dbReference type="ARBA" id="ARBA00022917"/>
    </source>
</evidence>
<keyword evidence="4 11" id="KW-0963">Cytoplasm</keyword>
<evidence type="ECO:0000256" key="5">
    <source>
        <dbReference type="ARBA" id="ARBA00022598"/>
    </source>
</evidence>
<dbReference type="InterPro" id="IPR006195">
    <property type="entry name" value="aa-tRNA-synth_II"/>
</dbReference>
<dbReference type="SUPFAM" id="SSF52954">
    <property type="entry name" value="Class II aaRS ABD-related"/>
    <property type="match status" value="1"/>
</dbReference>
<dbReference type="InterPro" id="IPR045864">
    <property type="entry name" value="aa-tRNA-synth_II/BPL/LPL"/>
</dbReference>
<comment type="catalytic activity">
    <reaction evidence="10 11">
        <text>tRNA(His) + L-histidine + ATP = L-histidyl-tRNA(His) + AMP + diphosphate + H(+)</text>
        <dbReference type="Rhea" id="RHEA:17313"/>
        <dbReference type="Rhea" id="RHEA-COMP:9665"/>
        <dbReference type="Rhea" id="RHEA-COMP:9689"/>
        <dbReference type="ChEBI" id="CHEBI:15378"/>
        <dbReference type="ChEBI" id="CHEBI:30616"/>
        <dbReference type="ChEBI" id="CHEBI:33019"/>
        <dbReference type="ChEBI" id="CHEBI:57595"/>
        <dbReference type="ChEBI" id="CHEBI:78442"/>
        <dbReference type="ChEBI" id="CHEBI:78527"/>
        <dbReference type="ChEBI" id="CHEBI:456215"/>
        <dbReference type="EC" id="6.1.1.21"/>
    </reaction>
</comment>
<dbReference type="PANTHER" id="PTHR43707:SF1">
    <property type="entry name" value="HISTIDINE--TRNA LIGASE, MITOCHONDRIAL-RELATED"/>
    <property type="match status" value="1"/>
</dbReference>
<feature type="binding site" evidence="12">
    <location>
        <position position="305"/>
    </location>
    <ligand>
        <name>L-histidine</name>
        <dbReference type="ChEBI" id="CHEBI:57595"/>
    </ligand>
</feature>
<evidence type="ECO:0000256" key="3">
    <source>
        <dbReference type="ARBA" id="ARBA00011738"/>
    </source>
</evidence>
<evidence type="ECO:0000256" key="7">
    <source>
        <dbReference type="ARBA" id="ARBA00022840"/>
    </source>
</evidence>
<evidence type="ECO:0000256" key="10">
    <source>
        <dbReference type="ARBA" id="ARBA00047639"/>
    </source>
</evidence>
<dbReference type="SUPFAM" id="SSF55681">
    <property type="entry name" value="Class II aaRS and biotin synthetases"/>
    <property type="match status" value="1"/>
</dbReference>
<dbReference type="Proteomes" id="UP000006443">
    <property type="component" value="Unassembled WGS sequence"/>
</dbReference>
<dbReference type="EC" id="6.1.1.21" evidence="11"/>
<dbReference type="GO" id="GO:0140096">
    <property type="term" value="F:catalytic activity, acting on a protein"/>
    <property type="evidence" value="ECO:0007669"/>
    <property type="project" value="UniProtKB-ARBA"/>
</dbReference>
<dbReference type="GO" id="GO:0005737">
    <property type="term" value="C:cytoplasm"/>
    <property type="evidence" value="ECO:0007669"/>
    <property type="project" value="UniProtKB-SubCell"/>
</dbReference>
<evidence type="ECO:0000256" key="1">
    <source>
        <dbReference type="ARBA" id="ARBA00004496"/>
    </source>
</evidence>
<dbReference type="Pfam" id="PF03129">
    <property type="entry name" value="HGTP_anticodon"/>
    <property type="match status" value="1"/>
</dbReference>
<comment type="subcellular location">
    <subcellularLocation>
        <location evidence="1 11">Cytoplasm</location>
    </subcellularLocation>
</comment>
<keyword evidence="6 11" id="KW-0547">Nucleotide-binding</keyword>
<dbReference type="GO" id="GO:0006427">
    <property type="term" value="P:histidyl-tRNA aminoacylation"/>
    <property type="evidence" value="ECO:0007669"/>
    <property type="project" value="UniProtKB-UniRule"/>
</dbReference>
<accession>C0GFV4</accession>
<dbReference type="HAMAP" id="MF_00127">
    <property type="entry name" value="His_tRNA_synth"/>
    <property type="match status" value="1"/>
</dbReference>
<dbReference type="InterPro" id="IPR033656">
    <property type="entry name" value="HisRS_anticodon"/>
</dbReference>